<evidence type="ECO:0000313" key="9">
    <source>
        <dbReference type="EMBL" id="SSD60890.1"/>
    </source>
</evidence>
<keyword evidence="4 6" id="KW-0496">Mitochondrion</keyword>
<dbReference type="InterPro" id="IPR009012">
    <property type="entry name" value="GrpE_head"/>
</dbReference>
<evidence type="ECO:0000256" key="1">
    <source>
        <dbReference type="ARBA" id="ARBA00004305"/>
    </source>
</evidence>
<proteinExistence type="inferred from homology"/>
<dbReference type="HAMAP" id="MF_01151">
    <property type="entry name" value="GrpE"/>
    <property type="match status" value="1"/>
</dbReference>
<dbReference type="GO" id="GO:0030150">
    <property type="term" value="P:protein import into mitochondrial matrix"/>
    <property type="evidence" value="ECO:0007669"/>
    <property type="project" value="TreeGrafter"/>
</dbReference>
<evidence type="ECO:0000256" key="7">
    <source>
        <dbReference type="RuleBase" id="RU004478"/>
    </source>
</evidence>
<dbReference type="AlphaFoldDB" id="A0A376B9U0"/>
<dbReference type="Gene3D" id="3.90.20.20">
    <property type="match status" value="1"/>
</dbReference>
<dbReference type="PRINTS" id="PR00773">
    <property type="entry name" value="GRPEPROTEIN"/>
</dbReference>
<comment type="subcellular location">
    <subcellularLocation>
        <location evidence="1 6">Mitochondrion matrix</location>
    </subcellularLocation>
</comment>
<keyword evidence="3" id="KW-0809">Transit peptide</keyword>
<dbReference type="GO" id="GO:0001405">
    <property type="term" value="C:PAM complex, Tim23 associated import motor"/>
    <property type="evidence" value="ECO:0007669"/>
    <property type="project" value="TreeGrafter"/>
</dbReference>
<feature type="region of interest" description="Disordered" evidence="8">
    <location>
        <begin position="56"/>
        <end position="75"/>
    </location>
</feature>
<comment type="function">
    <text evidence="6">Essential component of the PAM complex, a complex required for the translocation of transit peptide-containing proteins from the inner membrane into the mitochondrial matrix in an ATP-dependent manner.</text>
</comment>
<dbReference type="FunFam" id="3.90.20.20:FF:000011">
    <property type="entry name" value="GrpE protein homolog"/>
    <property type="match status" value="1"/>
</dbReference>
<dbReference type="GO" id="GO:0006457">
    <property type="term" value="P:protein folding"/>
    <property type="evidence" value="ECO:0007669"/>
    <property type="project" value="InterPro"/>
</dbReference>
<dbReference type="Pfam" id="PF01025">
    <property type="entry name" value="GrpE"/>
    <property type="match status" value="1"/>
</dbReference>
<name>A0A376B9U0_9ASCO</name>
<dbReference type="PROSITE" id="PS01071">
    <property type="entry name" value="GRPE"/>
    <property type="match status" value="1"/>
</dbReference>
<accession>A0A376B9U0</accession>
<evidence type="ECO:0000256" key="4">
    <source>
        <dbReference type="ARBA" id="ARBA00023128"/>
    </source>
</evidence>
<organism evidence="9 10">
    <name type="scientific">Saccharomycodes ludwigii</name>
    <dbReference type="NCBI Taxonomy" id="36035"/>
    <lineage>
        <taxon>Eukaryota</taxon>
        <taxon>Fungi</taxon>
        <taxon>Dikarya</taxon>
        <taxon>Ascomycota</taxon>
        <taxon>Saccharomycotina</taxon>
        <taxon>Saccharomycetes</taxon>
        <taxon>Saccharomycodales</taxon>
        <taxon>Saccharomycodaceae</taxon>
        <taxon>Saccharomycodes</taxon>
    </lineage>
</organism>
<dbReference type="CDD" id="cd00446">
    <property type="entry name" value="GrpE"/>
    <property type="match status" value="1"/>
</dbReference>
<dbReference type="InterPro" id="IPR000740">
    <property type="entry name" value="GrpE"/>
</dbReference>
<dbReference type="EMBL" id="UFAJ01000488">
    <property type="protein sequence ID" value="SSD60890.1"/>
    <property type="molecule type" value="Genomic_DNA"/>
</dbReference>
<dbReference type="Proteomes" id="UP000262825">
    <property type="component" value="Unassembled WGS sequence"/>
</dbReference>
<reference evidence="10" key="1">
    <citation type="submission" date="2018-06" db="EMBL/GenBank/DDBJ databases">
        <authorList>
            <person name="Guldener U."/>
        </authorList>
    </citation>
    <scope>NUCLEOTIDE SEQUENCE [LARGE SCALE GENOMIC DNA]</scope>
    <source>
        <strain evidence="10">UTAD17</strain>
    </source>
</reference>
<dbReference type="FunFam" id="2.30.22.10:FF:000002">
    <property type="entry name" value="GrpE protein homolog"/>
    <property type="match status" value="1"/>
</dbReference>
<dbReference type="InterPro" id="IPR013805">
    <property type="entry name" value="GrpE_CC"/>
</dbReference>
<dbReference type="Gene3D" id="2.30.22.10">
    <property type="entry name" value="Head domain of nucleotide exchange factor GrpE"/>
    <property type="match status" value="1"/>
</dbReference>
<dbReference type="GO" id="GO:0051087">
    <property type="term" value="F:protein-folding chaperone binding"/>
    <property type="evidence" value="ECO:0007669"/>
    <property type="project" value="InterPro"/>
</dbReference>
<dbReference type="GO" id="GO:0000774">
    <property type="term" value="F:adenyl-nucleotide exchange factor activity"/>
    <property type="evidence" value="ECO:0007669"/>
    <property type="project" value="InterPro"/>
</dbReference>
<evidence type="ECO:0000256" key="5">
    <source>
        <dbReference type="ARBA" id="ARBA00023186"/>
    </source>
</evidence>
<evidence type="ECO:0000256" key="2">
    <source>
        <dbReference type="ARBA" id="ARBA00009054"/>
    </source>
</evidence>
<evidence type="ECO:0000256" key="8">
    <source>
        <dbReference type="SAM" id="MobiDB-lite"/>
    </source>
</evidence>
<sequence length="244" mass="27973">MMLRNSATRFIFNRSSTIAIRAKFPSGIATSNNINPSTLRSYSSSLIRNYRFYSSESKKPEEKEEQEEKKDEDENCVHDTAKVTELQEKLEKKEVELKKVKDHYLRSVADFRNLQETTKKDIAKAKDYALQRFAKDLLESVDNFGHALSSFKPESLAESKELADLYDGVKMTRDIFEKTLTKHGIQKLNPIGEQFDPNKHEATFELAQPDKEPGTVFHVQQVGFTLNDRVIRPAKVGVVKDPEN</sequence>
<dbReference type="PANTHER" id="PTHR21237">
    <property type="entry name" value="GRPE PROTEIN"/>
    <property type="match status" value="1"/>
</dbReference>
<evidence type="ECO:0000313" key="10">
    <source>
        <dbReference type="Proteomes" id="UP000262825"/>
    </source>
</evidence>
<feature type="compositionally biased region" description="Basic and acidic residues" evidence="8">
    <location>
        <begin position="56"/>
        <end position="69"/>
    </location>
</feature>
<dbReference type="GO" id="GO:0051082">
    <property type="term" value="F:unfolded protein binding"/>
    <property type="evidence" value="ECO:0007669"/>
    <property type="project" value="TreeGrafter"/>
</dbReference>
<evidence type="ECO:0000256" key="6">
    <source>
        <dbReference type="RuleBase" id="RU000640"/>
    </source>
</evidence>
<dbReference type="PANTHER" id="PTHR21237:SF23">
    <property type="entry name" value="GRPE PROTEIN HOMOLOG, MITOCHONDRIAL"/>
    <property type="match status" value="1"/>
</dbReference>
<dbReference type="GO" id="GO:0042803">
    <property type="term" value="F:protein homodimerization activity"/>
    <property type="evidence" value="ECO:0007669"/>
    <property type="project" value="InterPro"/>
</dbReference>
<comment type="similarity">
    <text evidence="2 7">Belongs to the GrpE family.</text>
</comment>
<evidence type="ECO:0000256" key="3">
    <source>
        <dbReference type="ARBA" id="ARBA00022946"/>
    </source>
</evidence>
<dbReference type="SUPFAM" id="SSF58014">
    <property type="entry name" value="Coiled-coil domain of nucleotide exchange factor GrpE"/>
    <property type="match status" value="1"/>
</dbReference>
<protein>
    <recommendedName>
        <fullName evidence="6">GrpE protein homolog</fullName>
    </recommendedName>
</protein>
<keyword evidence="5 6" id="KW-0143">Chaperone</keyword>
<dbReference type="OrthoDB" id="201635at2759"/>
<keyword evidence="10" id="KW-1185">Reference proteome</keyword>
<gene>
    <name evidence="9" type="ORF">SCODWIG_02651</name>
</gene>
<dbReference type="SUPFAM" id="SSF51064">
    <property type="entry name" value="Head domain of nucleotide exchange factor GrpE"/>
    <property type="match status" value="1"/>
</dbReference>
<dbReference type="VEuPathDB" id="FungiDB:SCODWIG_02651"/>